<name>A0A5M8FIG4_9GAMM</name>
<dbReference type="RefSeq" id="WP_150093702.1">
    <property type="nucleotide sequence ID" value="NZ_JBFUOH010000075.1"/>
</dbReference>
<dbReference type="SUPFAM" id="SSF52540">
    <property type="entry name" value="P-loop containing nucleoside triphosphate hydrolases"/>
    <property type="match status" value="1"/>
</dbReference>
<keyword evidence="2" id="KW-1185">Reference proteome</keyword>
<evidence type="ECO:0000313" key="1">
    <source>
        <dbReference type="EMBL" id="KAA6184477.1"/>
    </source>
</evidence>
<dbReference type="InterPro" id="IPR027417">
    <property type="entry name" value="P-loop_NTPase"/>
</dbReference>
<dbReference type="OrthoDB" id="6174412at2"/>
<evidence type="ECO:0008006" key="3">
    <source>
        <dbReference type="Google" id="ProtNLM"/>
    </source>
</evidence>
<dbReference type="EMBL" id="VWXX01000019">
    <property type="protein sequence ID" value="KAA6184477.1"/>
    <property type="molecule type" value="Genomic_DNA"/>
</dbReference>
<dbReference type="Gene3D" id="3.40.50.300">
    <property type="entry name" value="P-loop containing nucleotide triphosphate hydrolases"/>
    <property type="match status" value="1"/>
</dbReference>
<dbReference type="Proteomes" id="UP000322981">
    <property type="component" value="Unassembled WGS sequence"/>
</dbReference>
<gene>
    <name evidence="1" type="ORF">F2Q65_12240</name>
</gene>
<accession>A0A5M8FIG4</accession>
<evidence type="ECO:0000313" key="2">
    <source>
        <dbReference type="Proteomes" id="UP000322981"/>
    </source>
</evidence>
<comment type="caution">
    <text evidence="1">The sequence shown here is derived from an EMBL/GenBank/DDBJ whole genome shotgun (WGS) entry which is preliminary data.</text>
</comment>
<sequence length="50" mass="5605">MPERTNPVLTRELLYTAITRASAQFTLLYGNAEVLGETLGRQVQRISGLR</sequence>
<dbReference type="AlphaFoldDB" id="A0A5M8FIG4"/>
<reference evidence="1 2" key="1">
    <citation type="submission" date="2019-09" db="EMBL/GenBank/DDBJ databases">
        <title>Whole-genome sequence of the purple sulfur bacterium Thiohalocapsa marina DSM 19078.</title>
        <authorList>
            <person name="Kyndt J.A."/>
            <person name="Meyer T.E."/>
        </authorList>
    </citation>
    <scope>NUCLEOTIDE SEQUENCE [LARGE SCALE GENOMIC DNA]</scope>
    <source>
        <strain evidence="1 2">DSM 19078</strain>
    </source>
</reference>
<protein>
    <recommendedName>
        <fullName evidence="3">UvrD-like helicase C-terminal domain-containing protein</fullName>
    </recommendedName>
</protein>
<proteinExistence type="predicted"/>
<organism evidence="1 2">
    <name type="scientific">Thiohalocapsa marina</name>
    <dbReference type="NCBI Taxonomy" id="424902"/>
    <lineage>
        <taxon>Bacteria</taxon>
        <taxon>Pseudomonadati</taxon>
        <taxon>Pseudomonadota</taxon>
        <taxon>Gammaproteobacteria</taxon>
        <taxon>Chromatiales</taxon>
        <taxon>Chromatiaceae</taxon>
        <taxon>Thiohalocapsa</taxon>
    </lineage>
</organism>